<accession>B7FVZ0</accession>
<dbReference type="GO" id="GO:0016251">
    <property type="term" value="F:RNA polymerase II general transcription initiation factor activity"/>
    <property type="evidence" value="ECO:0007669"/>
    <property type="project" value="TreeGrafter"/>
</dbReference>
<dbReference type="eggNOG" id="ENOG502SJN6">
    <property type="taxonomic scope" value="Eukaryota"/>
</dbReference>
<dbReference type="PANTHER" id="PTHR15137:SF9">
    <property type="entry name" value="TRANSCRIPTION INITIATION FACTOR TFIID SUBUNIT 2"/>
    <property type="match status" value="1"/>
</dbReference>
<dbReference type="Proteomes" id="UP000000759">
    <property type="component" value="Chromosome 5"/>
</dbReference>
<dbReference type="GO" id="GO:0006367">
    <property type="term" value="P:transcription initiation at RNA polymerase II promoter"/>
    <property type="evidence" value="ECO:0007669"/>
    <property type="project" value="TreeGrafter"/>
</dbReference>
<dbReference type="OrthoDB" id="42897at2759"/>
<dbReference type="KEGG" id="pti:PHATRDRAFT_44878"/>
<dbReference type="InParanoid" id="B7FVZ0"/>
<dbReference type="GO" id="GO:0005669">
    <property type="term" value="C:transcription factor TFIID complex"/>
    <property type="evidence" value="ECO:0007669"/>
    <property type="project" value="InterPro"/>
</dbReference>
<dbReference type="GO" id="GO:0003682">
    <property type="term" value="F:chromatin binding"/>
    <property type="evidence" value="ECO:0007669"/>
    <property type="project" value="TreeGrafter"/>
</dbReference>
<keyword evidence="3" id="KW-1185">Reference proteome</keyword>
<feature type="compositionally biased region" description="Polar residues" evidence="1">
    <location>
        <begin position="1054"/>
        <end position="1064"/>
    </location>
</feature>
<reference evidence="3" key="2">
    <citation type="submission" date="2008-08" db="EMBL/GenBank/DDBJ databases">
        <authorList>
            <consortium name="Diatom Consortium"/>
            <person name="Grigoriev I."/>
            <person name="Grimwood J."/>
            <person name="Kuo A."/>
            <person name="Otillar R.P."/>
            <person name="Salamov A."/>
            <person name="Detter J.C."/>
            <person name="Lindquist E."/>
            <person name="Shapiro H."/>
            <person name="Lucas S."/>
            <person name="Glavina del Rio T."/>
            <person name="Pitluck S."/>
            <person name="Rokhsar D."/>
            <person name="Bowler C."/>
        </authorList>
    </citation>
    <scope>GENOME REANNOTATION</scope>
    <source>
        <strain evidence="3">CCAP 1055/1</strain>
    </source>
</reference>
<dbReference type="GO" id="GO:0000976">
    <property type="term" value="F:transcription cis-regulatory region binding"/>
    <property type="evidence" value="ECO:0007669"/>
    <property type="project" value="TreeGrafter"/>
</dbReference>
<evidence type="ECO:0000313" key="2">
    <source>
        <dbReference type="EMBL" id="EEC49487.1"/>
    </source>
</evidence>
<dbReference type="InterPro" id="IPR037813">
    <property type="entry name" value="TAF2"/>
</dbReference>
<evidence type="ECO:0000313" key="3">
    <source>
        <dbReference type="Proteomes" id="UP000000759"/>
    </source>
</evidence>
<evidence type="ECO:0000256" key="1">
    <source>
        <dbReference type="SAM" id="MobiDB-lite"/>
    </source>
</evidence>
<dbReference type="PaxDb" id="2850-Phatr44878"/>
<reference evidence="2 3" key="1">
    <citation type="journal article" date="2008" name="Nature">
        <title>The Phaeodactylum genome reveals the evolutionary history of diatom genomes.</title>
        <authorList>
            <person name="Bowler C."/>
            <person name="Allen A.E."/>
            <person name="Badger J.H."/>
            <person name="Grimwood J."/>
            <person name="Jabbari K."/>
            <person name="Kuo A."/>
            <person name="Maheswari U."/>
            <person name="Martens C."/>
            <person name="Maumus F."/>
            <person name="Otillar R.P."/>
            <person name="Rayko E."/>
            <person name="Salamov A."/>
            <person name="Vandepoele K."/>
            <person name="Beszteri B."/>
            <person name="Gruber A."/>
            <person name="Heijde M."/>
            <person name="Katinka M."/>
            <person name="Mock T."/>
            <person name="Valentin K."/>
            <person name="Verret F."/>
            <person name="Berges J.A."/>
            <person name="Brownlee C."/>
            <person name="Cadoret J.P."/>
            <person name="Chiovitti A."/>
            <person name="Choi C.J."/>
            <person name="Coesel S."/>
            <person name="De Martino A."/>
            <person name="Detter J.C."/>
            <person name="Durkin C."/>
            <person name="Falciatore A."/>
            <person name="Fournet J."/>
            <person name="Haruta M."/>
            <person name="Huysman M.J."/>
            <person name="Jenkins B.D."/>
            <person name="Jiroutova K."/>
            <person name="Jorgensen R.E."/>
            <person name="Joubert Y."/>
            <person name="Kaplan A."/>
            <person name="Kroger N."/>
            <person name="Kroth P.G."/>
            <person name="La Roche J."/>
            <person name="Lindquist E."/>
            <person name="Lommer M."/>
            <person name="Martin-Jezequel V."/>
            <person name="Lopez P.J."/>
            <person name="Lucas S."/>
            <person name="Mangogna M."/>
            <person name="McGinnis K."/>
            <person name="Medlin L.K."/>
            <person name="Montsant A."/>
            <person name="Oudot-Le Secq M.P."/>
            <person name="Napoli C."/>
            <person name="Obornik M."/>
            <person name="Parker M.S."/>
            <person name="Petit J.L."/>
            <person name="Porcel B.M."/>
            <person name="Poulsen N."/>
            <person name="Robison M."/>
            <person name="Rychlewski L."/>
            <person name="Rynearson T.A."/>
            <person name="Schmutz J."/>
            <person name="Shapiro H."/>
            <person name="Siaut M."/>
            <person name="Stanley M."/>
            <person name="Sussman M.R."/>
            <person name="Taylor A.R."/>
            <person name="Vardi A."/>
            <person name="von Dassow P."/>
            <person name="Vyverman W."/>
            <person name="Willis A."/>
            <person name="Wyrwicz L.S."/>
            <person name="Rokhsar D.S."/>
            <person name="Weissenbach J."/>
            <person name="Armbrust E.V."/>
            <person name="Green B.R."/>
            <person name="Van de Peer Y."/>
            <person name="Grigoriev I.V."/>
        </authorList>
    </citation>
    <scope>NUCLEOTIDE SEQUENCE [LARGE SCALE GENOMIC DNA]</scope>
    <source>
        <strain evidence="2 3">CCAP 1055/1</strain>
    </source>
</reference>
<sequence length="1836" mass="200198">MTSAGDSGMRKNDKPSLRMNLSAANLSKTEVVPSVPAAKKRRYAPIDLPLSMASVSDVRVLHQKTSMSFALQSSLNREEATWHAQGTTTLFLTTPHPPTQPLSESSTVPLALHLRGSCQVSQVHVQTLTWTKNQPEPKPQTLRTSYHHVDPLQHVLVKPPSSYTFEEDHKKEFRFDADAQSSRGAVGMTSALRAASVASNLGELRITFEALNSKSEETTIDAVQSSWRHLLEATSNEGDVVQRLKSSWNGRAGQRRNRRLNLIASCLAAASNQNRAFCVTVRYNIAIEKSIAHLGGLHALTTNRTPHVYTTAGVYGDHEGTRCWLPCADSAAAHHRTSHEFLVHVTAGMTHGLATMGLGEDMGCRETLLHDSFTKTGAKSIPSRAANEFGAQHVKFLEDLSAKNTDNSISHWIPPEESHTVAMGDIQATHVWCSGTWTPVPARSLGFSIGPFRVLEDPEYFEAAAEAEVDDDEKGPDELIETARSSGEGIRQAYFCPVFARKFIHRDASRVLLPETQLVLADLSSRQREILNRLDQSVLSTTVGVPHRALSLMRDVLALPTYRTASYTQIWIPNALHGGVTSGSFHFCPEVLVNPFLGGAVLDSRMLPPTGSRLPFYQGGRVLQCLQARCAIRGWIVASLPLGGKDDVGGGYIFALAESLLMSLYERGNGAHGEGGGKGGVFFSNRYSFGSGLNSSNLDFLPVQNIEDMDVVISGVGAVPVEYEFALVDDRQNDQLWRSATNGSESHTSSTDEFNVRQLLCRDAVEALERGTDKDKAVPSPSMGWFGSHLSLSFLSSNAASSSDLGCGGVELLHPIGGLVYRALKCEVFRGIVEGRAGIANFVRLIRASFIAAHLEDLGESELKLAKKREKEVKDTNSSVEKDEVVPKAPFVVCVNEILKKKGLSHTLFTRALQNLSGRAKEPHLLGTLVDVERHAEDPRTRRPFVEPEGFPNSFVRGASLLYCRVGVQVEQARDSTGTQGPTVGKGIQMQAYAEPVIPEGGLAFSGPITVRVIENEGQFREYVKDIVADGSRRDWGTTFLHAKPVTTVKAQTAASGTIEASSRTSKEGSKSLGSVSSSIFTDSFFHSGGYQAIELIRLTNLSPLLWVRVDPMGLYAGRISVCQPDACLAEQLFHDGDAAAQVEAIRTLAERPIRIQPSSKVNAVYDVSVMELPVRVLGDCLRGSPALHSSLPHTPAIRSQAALAIAQWQNNKAPPSKDSVDADSWIGINLLLHYFRERFYSNSIIMPTKFSRLALKKSDVEMNQAAAANESAGANQPTFDDAYEYLDILEAGEERAAALEDADQVEIEEDEEYRVRSAVVTAIACTRAKDGLTPSIAVEFLETVLEAEDASVVGHLIYPDEELMIEKNFRTKKYKTELNADDIEVSTSNYISTPSLSFVSSAMIADALLAMCHINASPTVYTDPATGGKVVSSGPHPVSKLIKIAREWLDWENYRESIRNELAMEDRSGISGNCYDNIAACAVTALSTLAILRQSTTEGERTVSSRNIGNGEKNSERKTEDIATAKFYVAMFDEHPVHNDPTRAACAQAMSCICCATDRFEDEKKPPLGLLSALEFLLDRVLDDEVSPCLKQTLCLIMMDACTGKVSSMQRVGVIGGRNDLFVTAARYFNGPLGASQGNDNGSALLTSVSPSSSPAASAVNDGARRGLRLLSRAGHPREALGEEIVVRVARFATRLWRTINGEPAEALTSGIVRLGPSLGVCAYDGALRCTLLSLWQWIWPRGCFAVLQVQAWKAHEGTDRYFGLGAHHVMKITEDEKVAATEEEEALSELNKIVSTELDRQAWRGEMSRKAYDIYKSSKGHRPTFTSNSKGCCI</sequence>
<gene>
    <name evidence="2" type="ORF">PHATRDRAFT_44878</name>
</gene>
<proteinExistence type="predicted"/>
<feature type="region of interest" description="Disordered" evidence="1">
    <location>
        <begin position="1054"/>
        <end position="1076"/>
    </location>
</feature>
<dbReference type="PANTHER" id="PTHR15137">
    <property type="entry name" value="TRANSCRIPTION INITIATION FACTOR TFIID"/>
    <property type="match status" value="1"/>
</dbReference>
<dbReference type="GeneID" id="7199804"/>
<dbReference type="HOGENOM" id="CLU_235714_0_0_1"/>
<organism evidence="2 3">
    <name type="scientific">Phaeodactylum tricornutum (strain CCAP 1055/1)</name>
    <dbReference type="NCBI Taxonomy" id="556484"/>
    <lineage>
        <taxon>Eukaryota</taxon>
        <taxon>Sar</taxon>
        <taxon>Stramenopiles</taxon>
        <taxon>Ochrophyta</taxon>
        <taxon>Bacillariophyta</taxon>
        <taxon>Bacillariophyceae</taxon>
        <taxon>Bacillariophycidae</taxon>
        <taxon>Naviculales</taxon>
        <taxon>Phaeodactylaceae</taxon>
        <taxon>Phaeodactylum</taxon>
    </lineage>
</organism>
<protein>
    <submittedName>
        <fullName evidence="2">Uncharacterized protein</fullName>
    </submittedName>
</protein>
<dbReference type="EMBL" id="CM000608">
    <property type="protein sequence ID" value="EEC49487.1"/>
    <property type="molecule type" value="Genomic_DNA"/>
</dbReference>
<dbReference type="RefSeq" id="XP_002178789.1">
    <property type="nucleotide sequence ID" value="XM_002178753.1"/>
</dbReference>
<name>B7FVZ0_PHATC</name>